<evidence type="ECO:0000313" key="2">
    <source>
        <dbReference type="EMBL" id="VDM55596.1"/>
    </source>
</evidence>
<accession>A0A0R3PI33</accession>
<proteinExistence type="predicted"/>
<evidence type="ECO:0000313" key="4">
    <source>
        <dbReference type="WBParaSite" id="ACOC_0000401001-mRNA-1"/>
    </source>
</evidence>
<dbReference type="AlphaFoldDB" id="A0A0R3PI33"/>
<evidence type="ECO:0000256" key="1">
    <source>
        <dbReference type="SAM" id="Phobius"/>
    </source>
</evidence>
<keyword evidence="1" id="KW-1133">Transmembrane helix</keyword>
<gene>
    <name evidence="2" type="ORF">ACOC_LOCUS4011</name>
</gene>
<dbReference type="EMBL" id="UYYA01001759">
    <property type="protein sequence ID" value="VDM55596.1"/>
    <property type="molecule type" value="Genomic_DNA"/>
</dbReference>
<dbReference type="OrthoDB" id="5828841at2759"/>
<name>A0A0R3PI33_ANGCS</name>
<reference evidence="4" key="1">
    <citation type="submission" date="2017-02" db="UniProtKB">
        <authorList>
            <consortium name="WormBaseParasite"/>
        </authorList>
    </citation>
    <scope>IDENTIFICATION</scope>
</reference>
<reference evidence="2 3" key="2">
    <citation type="submission" date="2018-11" db="EMBL/GenBank/DDBJ databases">
        <authorList>
            <consortium name="Pathogen Informatics"/>
        </authorList>
    </citation>
    <scope>NUCLEOTIDE SEQUENCE [LARGE SCALE GENOMIC DNA]</scope>
    <source>
        <strain evidence="2 3">Costa Rica</strain>
    </source>
</reference>
<protein>
    <submittedName>
        <fullName evidence="2 4">Uncharacterized protein</fullName>
    </submittedName>
</protein>
<sequence>MQIDECPGVDEFLMDRHKIVARFSNLGSCLTEFRLFRSLQKSHSFAFVASIIHRTKLVIRKIDMFERFLRIFIFIFYLMDTVFASKEEYNNGKDMPKKIRPATANRLGNVGQFSMPS</sequence>
<evidence type="ECO:0000313" key="3">
    <source>
        <dbReference type="Proteomes" id="UP000267027"/>
    </source>
</evidence>
<dbReference type="WBParaSite" id="ACOC_0000401001-mRNA-1">
    <property type="protein sequence ID" value="ACOC_0000401001-mRNA-1"/>
    <property type="gene ID" value="ACOC_0000401001"/>
</dbReference>
<keyword evidence="1" id="KW-0812">Transmembrane</keyword>
<keyword evidence="1" id="KW-0472">Membrane</keyword>
<dbReference type="Proteomes" id="UP000267027">
    <property type="component" value="Unassembled WGS sequence"/>
</dbReference>
<organism evidence="4">
    <name type="scientific">Angiostrongylus costaricensis</name>
    <name type="common">Nematode worm</name>
    <dbReference type="NCBI Taxonomy" id="334426"/>
    <lineage>
        <taxon>Eukaryota</taxon>
        <taxon>Metazoa</taxon>
        <taxon>Ecdysozoa</taxon>
        <taxon>Nematoda</taxon>
        <taxon>Chromadorea</taxon>
        <taxon>Rhabditida</taxon>
        <taxon>Rhabditina</taxon>
        <taxon>Rhabditomorpha</taxon>
        <taxon>Strongyloidea</taxon>
        <taxon>Metastrongylidae</taxon>
        <taxon>Angiostrongylus</taxon>
    </lineage>
</organism>
<keyword evidence="3" id="KW-1185">Reference proteome</keyword>
<feature type="transmembrane region" description="Helical" evidence="1">
    <location>
        <begin position="68"/>
        <end position="85"/>
    </location>
</feature>